<keyword evidence="4" id="KW-0560">Oxidoreductase</keyword>
<keyword evidence="3" id="KW-0812">Transmembrane</keyword>
<dbReference type="PRINTS" id="PR00463">
    <property type="entry name" value="EP450I"/>
</dbReference>
<dbReference type="VEuPathDB" id="FungiDB:G647_07085"/>
<dbReference type="CDD" id="cd11069">
    <property type="entry name" value="CYP_FUM15-like"/>
    <property type="match status" value="1"/>
</dbReference>
<keyword evidence="2" id="KW-0349">Heme</keyword>
<keyword evidence="4" id="KW-0503">Monooxygenase</keyword>
<dbReference type="AlphaFoldDB" id="A0A1C1C7F4"/>
<protein>
    <submittedName>
        <fullName evidence="4">Putative cytochrome P450 monooxygenase (Fum15)</fullName>
    </submittedName>
</protein>
<dbReference type="GO" id="GO:0005506">
    <property type="term" value="F:iron ion binding"/>
    <property type="evidence" value="ECO:0007669"/>
    <property type="project" value="InterPro"/>
</dbReference>
<comment type="similarity">
    <text evidence="1">Belongs to the cytochrome P450 family.</text>
</comment>
<name>A0A1C1C7F4_9EURO</name>
<dbReference type="STRING" id="86049.A0A1C1C7F4"/>
<dbReference type="eggNOG" id="KOG0157">
    <property type="taxonomic scope" value="Eukaryota"/>
</dbReference>
<dbReference type="InterPro" id="IPR002401">
    <property type="entry name" value="Cyt_P450_E_grp-I"/>
</dbReference>
<keyword evidence="2" id="KW-0408">Iron</keyword>
<dbReference type="EMBL" id="LGRB01000020">
    <property type="protein sequence ID" value="OCT44391.1"/>
    <property type="molecule type" value="Genomic_DNA"/>
</dbReference>
<dbReference type="Proteomes" id="UP000094526">
    <property type="component" value="Unassembled WGS sequence"/>
</dbReference>
<dbReference type="GO" id="GO:0020037">
    <property type="term" value="F:heme binding"/>
    <property type="evidence" value="ECO:0007669"/>
    <property type="project" value="InterPro"/>
</dbReference>
<sequence length="548" mass="59996">MHYWRGVITHLSIVLAQPTCLATRYLLGHVSLESSHGLYFGAHVAVWVYIVARITIPFFRSPLRRLPSPPGEKFLLCHLNFNGGQPPTTIVEDMVNSTPNDGLLVVWLPLYLSCEIIPTRPNTLMDMLNSHNYDWEKPPFIRKVLAGILGEGLANVEGAKHKAMRRVVAPAFSGRHIRELTPLFYSKGLTLADVMARLVRDSGDGVLDVTGPVSRAALDIIGAAGVGMDFNTIENETSLLAKLYQSVTNAPAFFLLVSMLLPRGLLQRLKGTGFARTIEAQSQLHDEIRSLMQEKKVLLREEKSAHDIKDIIASIMRAGDFSDDYLVSQMLTFLAAGHDTVASALSWALMLLSQHPQVQDRLRAECNANLAHIATAEVGASTFEPDNMPFLTAVCNETLRLYPPAPSTARHAVVATTIGGVPVPKGTTATISPWAINRSRALWGADAAEFKPGRWLEEHNAAAGGAESPYAFLTFLHGPRSCPGQSFARLEVKCLLAALVTRFRFEIADPDRKIKVAGFVTIKPQGGLRLKVRDLEEAFEGTPAESQG</sequence>
<dbReference type="PANTHER" id="PTHR24305:SF166">
    <property type="entry name" value="CYTOCHROME P450 12A4, MITOCHONDRIAL-RELATED"/>
    <property type="match status" value="1"/>
</dbReference>
<dbReference type="PRINTS" id="PR00385">
    <property type="entry name" value="P450"/>
</dbReference>
<evidence type="ECO:0000313" key="4">
    <source>
        <dbReference type="EMBL" id="OCT44391.1"/>
    </source>
</evidence>
<reference evidence="5" key="1">
    <citation type="submission" date="2015-07" db="EMBL/GenBank/DDBJ databases">
        <authorList>
            <person name="Teixeira M.M."/>
            <person name="Souza R.C."/>
            <person name="Almeida L.G."/>
            <person name="Vicente V.A."/>
            <person name="de Hoog S."/>
            <person name="Bocca A.L."/>
            <person name="de Almeida S.R."/>
            <person name="Vasconcelos A.T."/>
            <person name="Felipe M.S."/>
        </authorList>
    </citation>
    <scope>NUCLEOTIDE SEQUENCE [LARGE SCALE GENOMIC DNA]</scope>
    <source>
        <strain evidence="5">KSF</strain>
    </source>
</reference>
<dbReference type="Gene3D" id="1.10.630.10">
    <property type="entry name" value="Cytochrome P450"/>
    <property type="match status" value="1"/>
</dbReference>
<dbReference type="InterPro" id="IPR050121">
    <property type="entry name" value="Cytochrome_P450_monoxygenase"/>
</dbReference>
<dbReference type="VEuPathDB" id="FungiDB:CLCR_05708"/>
<keyword evidence="5" id="KW-1185">Reference proteome</keyword>
<dbReference type="InterPro" id="IPR036396">
    <property type="entry name" value="Cyt_P450_sf"/>
</dbReference>
<evidence type="ECO:0000256" key="3">
    <source>
        <dbReference type="SAM" id="Phobius"/>
    </source>
</evidence>
<feature type="transmembrane region" description="Helical" evidence="3">
    <location>
        <begin position="38"/>
        <end position="59"/>
    </location>
</feature>
<keyword evidence="3" id="KW-1133">Transmembrane helix</keyword>
<comment type="caution">
    <text evidence="4">The sequence shown here is derived from an EMBL/GenBank/DDBJ whole genome shotgun (WGS) entry which is preliminary data.</text>
</comment>
<proteinExistence type="inferred from homology"/>
<dbReference type="GO" id="GO:0004497">
    <property type="term" value="F:monooxygenase activity"/>
    <property type="evidence" value="ECO:0007669"/>
    <property type="project" value="UniProtKB-KW"/>
</dbReference>
<accession>A0A1C1C7F4</accession>
<keyword evidence="2" id="KW-0479">Metal-binding</keyword>
<dbReference type="SUPFAM" id="SSF48264">
    <property type="entry name" value="Cytochrome P450"/>
    <property type="match status" value="1"/>
</dbReference>
<evidence type="ECO:0000313" key="5">
    <source>
        <dbReference type="Proteomes" id="UP000094526"/>
    </source>
</evidence>
<feature type="binding site" description="axial binding residue" evidence="2">
    <location>
        <position position="482"/>
    </location>
    <ligand>
        <name>heme</name>
        <dbReference type="ChEBI" id="CHEBI:30413"/>
    </ligand>
    <ligandPart>
        <name>Fe</name>
        <dbReference type="ChEBI" id="CHEBI:18248"/>
    </ligandPart>
</feature>
<evidence type="ECO:0000256" key="2">
    <source>
        <dbReference type="PIRSR" id="PIRSR602401-1"/>
    </source>
</evidence>
<dbReference type="PANTHER" id="PTHR24305">
    <property type="entry name" value="CYTOCHROME P450"/>
    <property type="match status" value="1"/>
</dbReference>
<dbReference type="OrthoDB" id="1470350at2759"/>
<gene>
    <name evidence="4" type="ORF">CLCR_05708</name>
</gene>
<evidence type="ECO:0000256" key="1">
    <source>
        <dbReference type="ARBA" id="ARBA00010617"/>
    </source>
</evidence>
<keyword evidence="3" id="KW-0472">Membrane</keyword>
<dbReference type="Pfam" id="PF00067">
    <property type="entry name" value="p450"/>
    <property type="match status" value="1"/>
</dbReference>
<organism evidence="4 5">
    <name type="scientific">Cladophialophora carrionii</name>
    <dbReference type="NCBI Taxonomy" id="86049"/>
    <lineage>
        <taxon>Eukaryota</taxon>
        <taxon>Fungi</taxon>
        <taxon>Dikarya</taxon>
        <taxon>Ascomycota</taxon>
        <taxon>Pezizomycotina</taxon>
        <taxon>Eurotiomycetes</taxon>
        <taxon>Chaetothyriomycetidae</taxon>
        <taxon>Chaetothyriales</taxon>
        <taxon>Herpotrichiellaceae</taxon>
        <taxon>Cladophialophora</taxon>
    </lineage>
</organism>
<dbReference type="InterPro" id="IPR001128">
    <property type="entry name" value="Cyt_P450"/>
</dbReference>
<comment type="cofactor">
    <cofactor evidence="2">
        <name>heme</name>
        <dbReference type="ChEBI" id="CHEBI:30413"/>
    </cofactor>
</comment>
<dbReference type="GO" id="GO:0016705">
    <property type="term" value="F:oxidoreductase activity, acting on paired donors, with incorporation or reduction of molecular oxygen"/>
    <property type="evidence" value="ECO:0007669"/>
    <property type="project" value="InterPro"/>
</dbReference>